<gene>
    <name evidence="2" type="ORF">Q9L58_009333</name>
</gene>
<comment type="caution">
    <text evidence="2">The sequence shown here is derived from an EMBL/GenBank/DDBJ whole genome shotgun (WGS) entry which is preliminary data.</text>
</comment>
<feature type="compositionally biased region" description="Polar residues" evidence="1">
    <location>
        <begin position="21"/>
        <end position="32"/>
    </location>
</feature>
<feature type="compositionally biased region" description="Polar residues" evidence="1">
    <location>
        <begin position="40"/>
        <end position="50"/>
    </location>
</feature>
<evidence type="ECO:0000313" key="2">
    <source>
        <dbReference type="EMBL" id="KAL0631788.1"/>
    </source>
</evidence>
<feature type="compositionally biased region" description="Low complexity" evidence="1">
    <location>
        <begin position="319"/>
        <end position="328"/>
    </location>
</feature>
<feature type="region of interest" description="Disordered" evidence="1">
    <location>
        <begin position="105"/>
        <end position="162"/>
    </location>
</feature>
<accession>A0ABR3G7E4</accession>
<sequence length="425" mass="46410">MDYSATPNSFSNSAAFSYGANSAFGNSTTTNEELNKSKRFNNWHSRQGISAPQDYPLFANQPAPFSSVPQNPNVLTAASPYIQKIMALQPAEPKNLMDADEPLEGRRKSTLKKNLSSSPPTTPGGNWPKSMFGSRPPSRTRNRTSSMTDDTPLHNTDTNAPPLVSIYDSLPFDPTPSEKPSEAVFTPTQVRISNFSEDRFPDLIRSLRRYYGVILEPYSGLPESEAKFHDPEIVPREQLDLKTLRMIQPLAGADGGSGSWVRITFRDREAAERAVAGSERGELVISGRTIMIGFWKEDPANDIPLPFSVTQMDIDTPAPVSRKNSNNNPVPPSPRLIRKTPSGFDAEVNGNGEGGSVYSEHMPGAKVIVPKQVEFAKADGWFSGWTNSLVSAPKVVVGGQGGGDGWGVANAYRYVMDDLVGMKRL</sequence>
<name>A0ABR3G7E4_9PEZI</name>
<feature type="region of interest" description="Disordered" evidence="1">
    <location>
        <begin position="315"/>
        <end position="335"/>
    </location>
</feature>
<feature type="compositionally biased region" description="Low complexity" evidence="1">
    <location>
        <begin position="134"/>
        <end position="150"/>
    </location>
</feature>
<keyword evidence="3" id="KW-1185">Reference proteome</keyword>
<dbReference type="Proteomes" id="UP001447188">
    <property type="component" value="Unassembled WGS sequence"/>
</dbReference>
<organism evidence="2 3">
    <name type="scientific">Discina gigas</name>
    <dbReference type="NCBI Taxonomy" id="1032678"/>
    <lineage>
        <taxon>Eukaryota</taxon>
        <taxon>Fungi</taxon>
        <taxon>Dikarya</taxon>
        <taxon>Ascomycota</taxon>
        <taxon>Pezizomycotina</taxon>
        <taxon>Pezizomycetes</taxon>
        <taxon>Pezizales</taxon>
        <taxon>Discinaceae</taxon>
        <taxon>Discina</taxon>
    </lineage>
</organism>
<dbReference type="EMBL" id="JBBBZM010000211">
    <property type="protein sequence ID" value="KAL0631788.1"/>
    <property type="molecule type" value="Genomic_DNA"/>
</dbReference>
<evidence type="ECO:0000256" key="1">
    <source>
        <dbReference type="SAM" id="MobiDB-lite"/>
    </source>
</evidence>
<protein>
    <recommendedName>
        <fullName evidence="4">RRM Nup35-type domain-containing protein</fullName>
    </recommendedName>
</protein>
<evidence type="ECO:0000313" key="3">
    <source>
        <dbReference type="Proteomes" id="UP001447188"/>
    </source>
</evidence>
<feature type="region of interest" description="Disordered" evidence="1">
    <location>
        <begin position="21"/>
        <end position="56"/>
    </location>
</feature>
<reference evidence="2 3" key="1">
    <citation type="submission" date="2024-02" db="EMBL/GenBank/DDBJ databases">
        <title>Discinaceae phylogenomics.</title>
        <authorList>
            <person name="Dirks A.C."/>
            <person name="James T.Y."/>
        </authorList>
    </citation>
    <scope>NUCLEOTIDE SEQUENCE [LARGE SCALE GENOMIC DNA]</scope>
    <source>
        <strain evidence="2 3">ACD0624</strain>
    </source>
</reference>
<evidence type="ECO:0008006" key="4">
    <source>
        <dbReference type="Google" id="ProtNLM"/>
    </source>
</evidence>
<proteinExistence type="predicted"/>